<dbReference type="Gene3D" id="3.40.640.10">
    <property type="entry name" value="Type I PLP-dependent aspartate aminotransferase-like (Major domain)"/>
    <property type="match status" value="1"/>
</dbReference>
<dbReference type="AlphaFoldDB" id="A0A9W4TN83"/>
<dbReference type="SUPFAM" id="SSF53383">
    <property type="entry name" value="PLP-dependent transferases"/>
    <property type="match status" value="1"/>
</dbReference>
<evidence type="ECO:0000313" key="12">
    <source>
        <dbReference type="Proteomes" id="UP001154255"/>
    </source>
</evidence>
<sequence>MTRTIFPQIDPPQRLLMGPGPSNTYPRILRAMAADMLGQFDPEMTSYMNETMALYRDVFMTDNQWTLLINGTARAAIEAALVSLCEPENKVLIINNGRFGLLLSEISERIGAKTIMLDYSWGEVASLKEIEQAIIQHKPHVFACVHGDTSTTTAQPLEGVGEICRRYNVYSYVDATATLGAMPIDTDRWGIDIVSASLQKSMGGPPGCGLITISDRAAEFIFSRAHTELGLQEGSQERSQRSRIGSNYFDLAMIMNYWSEKRLNHHTEATSMLYAAREAACIILEEGLENCFKRHRLATKAISEGARAMGLALFGNDETRMYNVTGIYIPNHIDGEQIRAEMRNLFEIEIGSAFGPLKGKIWRIGTMGHNARPHKVFHTLMAFETVLRRAGLEIIPGKAIDAAFAVYEGNQ</sequence>
<name>A0A9W4TN83_9PROT</name>
<feature type="domain" description="Aminotransferase class V" evidence="9">
    <location>
        <begin position="36"/>
        <end position="312"/>
    </location>
</feature>
<evidence type="ECO:0000313" key="11">
    <source>
        <dbReference type="EMBL" id="CAI3957361.1"/>
    </source>
</evidence>
<evidence type="ECO:0000256" key="4">
    <source>
        <dbReference type="ARBA" id="ARBA00022679"/>
    </source>
</evidence>
<evidence type="ECO:0000256" key="2">
    <source>
        <dbReference type="ARBA" id="ARBA00009236"/>
    </source>
</evidence>
<dbReference type="Gene3D" id="3.90.1150.10">
    <property type="entry name" value="Aspartate Aminotransferase, domain 1"/>
    <property type="match status" value="1"/>
</dbReference>
<dbReference type="GO" id="GO:0019265">
    <property type="term" value="P:glycine biosynthetic process, by transamination of glyoxylate"/>
    <property type="evidence" value="ECO:0007669"/>
    <property type="project" value="TreeGrafter"/>
</dbReference>
<dbReference type="InterPro" id="IPR015421">
    <property type="entry name" value="PyrdxlP-dep_Trfase_major"/>
</dbReference>
<gene>
    <name evidence="11" type="ORF">R53529_LOCUS2080</name>
    <name evidence="10" type="ORF">R53530_LOCUS2077</name>
</gene>
<dbReference type="InterPro" id="IPR024169">
    <property type="entry name" value="SP_NH2Trfase/AEP_transaminase"/>
</dbReference>
<keyword evidence="13" id="KW-1185">Reference proteome</keyword>
<dbReference type="InterPro" id="IPR000192">
    <property type="entry name" value="Aminotrans_V_dom"/>
</dbReference>
<evidence type="ECO:0000259" key="9">
    <source>
        <dbReference type="Pfam" id="PF00266"/>
    </source>
</evidence>
<feature type="modified residue" description="N6-(pyridoxal phosphate)lysine" evidence="7">
    <location>
        <position position="200"/>
    </location>
</feature>
<comment type="caution">
    <text evidence="10">The sequence shown here is derived from an EMBL/GenBank/DDBJ whole genome shotgun (WGS) entry which is preliminary data.</text>
</comment>
<keyword evidence="3" id="KW-0032">Aminotransferase</keyword>
<evidence type="ECO:0000313" key="10">
    <source>
        <dbReference type="EMBL" id="CAI3955212.1"/>
    </source>
</evidence>
<keyword evidence="5 7" id="KW-0663">Pyridoxal phosphate</keyword>
<dbReference type="RefSeq" id="WP_271790500.1">
    <property type="nucleotide sequence ID" value="NZ_CAMXCM010000008.1"/>
</dbReference>
<dbReference type="FunFam" id="3.40.640.10:FF:000027">
    <property type="entry name" value="Serine--pyruvate aminotransferase, mitochondrial"/>
    <property type="match status" value="1"/>
</dbReference>
<protein>
    <submittedName>
        <fullName evidence="10 11">Includes purine catabolism protein PucG (PucG)</fullName>
    </submittedName>
</protein>
<dbReference type="InterPro" id="IPR015422">
    <property type="entry name" value="PyrdxlP-dep_Trfase_small"/>
</dbReference>
<dbReference type="GO" id="GO:0008453">
    <property type="term" value="F:alanine-glyoxylate transaminase activity"/>
    <property type="evidence" value="ECO:0007669"/>
    <property type="project" value="TreeGrafter"/>
</dbReference>
<dbReference type="PIRSF" id="PIRSF000524">
    <property type="entry name" value="SPT"/>
    <property type="match status" value="1"/>
</dbReference>
<dbReference type="Pfam" id="PF00266">
    <property type="entry name" value="Aminotran_5"/>
    <property type="match status" value="1"/>
</dbReference>
<dbReference type="Proteomes" id="UP001154255">
    <property type="component" value="Unassembled WGS sequence"/>
</dbReference>
<dbReference type="PANTHER" id="PTHR21152">
    <property type="entry name" value="AMINOTRANSFERASE CLASS V"/>
    <property type="match status" value="1"/>
</dbReference>
<evidence type="ECO:0000256" key="3">
    <source>
        <dbReference type="ARBA" id="ARBA00022576"/>
    </source>
</evidence>
<dbReference type="PANTHER" id="PTHR21152:SF40">
    <property type="entry name" value="ALANINE--GLYOXYLATE AMINOTRANSFERASE"/>
    <property type="match status" value="1"/>
</dbReference>
<feature type="binding site" evidence="6">
    <location>
        <position position="363"/>
    </location>
    <ligand>
        <name>substrate</name>
    </ligand>
</feature>
<proteinExistence type="inferred from homology"/>
<dbReference type="Proteomes" id="UP001154259">
    <property type="component" value="Unassembled WGS sequence"/>
</dbReference>
<evidence type="ECO:0000256" key="8">
    <source>
        <dbReference type="SAM" id="MobiDB-lite"/>
    </source>
</evidence>
<dbReference type="GO" id="GO:0004760">
    <property type="term" value="F:L-serine-pyruvate transaminase activity"/>
    <property type="evidence" value="ECO:0007669"/>
    <property type="project" value="TreeGrafter"/>
</dbReference>
<comment type="cofactor">
    <cofactor evidence="1 7">
        <name>pyridoxal 5'-phosphate</name>
        <dbReference type="ChEBI" id="CHEBI:597326"/>
    </cofactor>
</comment>
<organism evidence="10 12">
    <name type="scientific">Commensalibacter communis</name>
    <dbReference type="NCBI Taxonomy" id="2972786"/>
    <lineage>
        <taxon>Bacteria</taxon>
        <taxon>Pseudomonadati</taxon>
        <taxon>Pseudomonadota</taxon>
        <taxon>Alphaproteobacteria</taxon>
        <taxon>Acetobacterales</taxon>
        <taxon>Acetobacteraceae</taxon>
    </lineage>
</organism>
<dbReference type="InterPro" id="IPR015424">
    <property type="entry name" value="PyrdxlP-dep_Trfase"/>
</dbReference>
<evidence type="ECO:0000256" key="6">
    <source>
        <dbReference type="PIRSR" id="PIRSR000524-1"/>
    </source>
</evidence>
<evidence type="ECO:0000313" key="13">
    <source>
        <dbReference type="Proteomes" id="UP001154259"/>
    </source>
</evidence>
<dbReference type="EMBL" id="CAMXCM010000008">
    <property type="protein sequence ID" value="CAI3955212.1"/>
    <property type="molecule type" value="Genomic_DNA"/>
</dbReference>
<keyword evidence="4" id="KW-0808">Transferase</keyword>
<dbReference type="EMBL" id="CAMXCS010000008">
    <property type="protein sequence ID" value="CAI3957361.1"/>
    <property type="molecule type" value="Genomic_DNA"/>
</dbReference>
<comment type="similarity">
    <text evidence="2">Belongs to the class-V pyridoxal-phosphate-dependent aminotransferase family.</text>
</comment>
<evidence type="ECO:0000256" key="1">
    <source>
        <dbReference type="ARBA" id="ARBA00001933"/>
    </source>
</evidence>
<feature type="region of interest" description="Disordered" evidence="8">
    <location>
        <begin position="1"/>
        <end position="20"/>
    </location>
</feature>
<reference evidence="10" key="1">
    <citation type="submission" date="2022-10" db="EMBL/GenBank/DDBJ databases">
        <authorList>
            <person name="Botero Cardona J."/>
        </authorList>
    </citation>
    <scope>NUCLEOTIDE SEQUENCE</scope>
    <source>
        <strain evidence="10">LMG 31819</strain>
        <strain evidence="11">R-53529</strain>
    </source>
</reference>
<evidence type="ECO:0000256" key="5">
    <source>
        <dbReference type="ARBA" id="ARBA00022898"/>
    </source>
</evidence>
<accession>A0A9W4TN83</accession>
<evidence type="ECO:0000256" key="7">
    <source>
        <dbReference type="PIRSR" id="PIRSR000524-50"/>
    </source>
</evidence>